<dbReference type="OrthoDB" id="9801785at2"/>
<accession>A0A1V2I982</accession>
<dbReference type="EMBL" id="MOMC01000035">
    <property type="protein sequence ID" value="ONH29027.1"/>
    <property type="molecule type" value="Genomic_DNA"/>
</dbReference>
<reference evidence="4" key="1">
    <citation type="submission" date="2016-10" db="EMBL/GenBank/DDBJ databases">
        <title>Frankia sp. NRRL B-16386 Genome sequencing.</title>
        <authorList>
            <person name="Ghodhbane-Gtari F."/>
            <person name="Swanson E."/>
            <person name="Gueddou A."/>
            <person name="Hezbri K."/>
            <person name="Ktari K."/>
            <person name="Nouioui I."/>
            <person name="Morris K."/>
            <person name="Simpson S."/>
            <person name="Abebe-Akele F."/>
            <person name="Thomas K."/>
            <person name="Gtari M."/>
            <person name="Tisa L.S."/>
        </authorList>
    </citation>
    <scope>NUCLEOTIDE SEQUENCE [LARGE SCALE GENOMIC DNA]</scope>
    <source>
        <strain evidence="4">NRRL B-16386</strain>
    </source>
</reference>
<proteinExistence type="predicted"/>
<name>A0A1V2I982_9ACTN</name>
<gene>
    <name evidence="3" type="ORF">BL253_17835</name>
</gene>
<feature type="domain" description="NAD-dependent epimerase/dehydratase" evidence="2">
    <location>
        <begin position="99"/>
        <end position="229"/>
    </location>
</feature>
<dbReference type="InterPro" id="IPR001509">
    <property type="entry name" value="Epimerase_deHydtase"/>
</dbReference>
<dbReference type="STRING" id="1834516.BL253_17835"/>
<comment type="caution">
    <text evidence="3">The sequence shown here is derived from an EMBL/GenBank/DDBJ whole genome shotgun (WGS) entry which is preliminary data.</text>
</comment>
<dbReference type="Proteomes" id="UP000188929">
    <property type="component" value="Unassembled WGS sequence"/>
</dbReference>
<evidence type="ECO:0000313" key="3">
    <source>
        <dbReference type="EMBL" id="ONH29027.1"/>
    </source>
</evidence>
<dbReference type="InterPro" id="IPR051783">
    <property type="entry name" value="NAD(P)-dependent_oxidoreduct"/>
</dbReference>
<evidence type="ECO:0000256" key="1">
    <source>
        <dbReference type="SAM" id="MobiDB-lite"/>
    </source>
</evidence>
<evidence type="ECO:0000259" key="2">
    <source>
        <dbReference type="Pfam" id="PF01370"/>
    </source>
</evidence>
<dbReference type="GO" id="GO:0004029">
    <property type="term" value="F:aldehyde dehydrogenase (NAD+) activity"/>
    <property type="evidence" value="ECO:0007669"/>
    <property type="project" value="TreeGrafter"/>
</dbReference>
<dbReference type="PANTHER" id="PTHR48079:SF6">
    <property type="entry name" value="NAD(P)-BINDING DOMAIN-CONTAINING PROTEIN-RELATED"/>
    <property type="match status" value="1"/>
</dbReference>
<dbReference type="Pfam" id="PF01370">
    <property type="entry name" value="Epimerase"/>
    <property type="match status" value="2"/>
</dbReference>
<keyword evidence="4" id="KW-1185">Reference proteome</keyword>
<protein>
    <submittedName>
        <fullName evidence="3">Epimerase</fullName>
    </submittedName>
</protein>
<sequence length="412" mass="42063">MARVVVTGAAGFVGGAVAHALRGRGDEVVALDAARGPGVVAADVSRPGAWEKEFAGADLVIHAAAAGMGGVGELPPIRDGRPVGSPRIPLARMRQVLLGGTAMVLDTAARAEVRRVIHLSCVSVLGPDIADGINETAPVGLTGDPRADTLAAAEQSVSAATASGLSATVLRLGDAYGPRAGRWTVWPVLLLRSGRFVLLDGGTGWLNPVHIDDVVAAVISAADSPRAGGEILHVTGPAPCTVAEFVGYYSRMLDLPAPRSVPARMYGALDEATVAVGRLRGRVESRRVPRPGSAAAALDEASRGTQPAGGAREPLGAAAGGQTLGPSAGAAALGIVRGLGARLVAGVDPRGRMDLGPLTVADVTRTGRWSGDRITALTGWGPRVELTDGMSRTEAWLRERGLLGVREPSRRG</sequence>
<feature type="region of interest" description="Disordered" evidence="1">
    <location>
        <begin position="285"/>
        <end position="321"/>
    </location>
</feature>
<dbReference type="CDD" id="cd08946">
    <property type="entry name" value="SDR_e"/>
    <property type="match status" value="1"/>
</dbReference>
<dbReference type="RefSeq" id="WP_076818302.1">
    <property type="nucleotide sequence ID" value="NZ_MOMC01000035.1"/>
</dbReference>
<dbReference type="PANTHER" id="PTHR48079">
    <property type="entry name" value="PROTEIN YEEZ"/>
    <property type="match status" value="1"/>
</dbReference>
<organism evidence="3 4">
    <name type="scientific">Pseudofrankia asymbiotica</name>
    <dbReference type="NCBI Taxonomy" id="1834516"/>
    <lineage>
        <taxon>Bacteria</taxon>
        <taxon>Bacillati</taxon>
        <taxon>Actinomycetota</taxon>
        <taxon>Actinomycetes</taxon>
        <taxon>Frankiales</taxon>
        <taxon>Frankiaceae</taxon>
        <taxon>Pseudofrankia</taxon>
    </lineage>
</organism>
<dbReference type="GO" id="GO:0005737">
    <property type="term" value="C:cytoplasm"/>
    <property type="evidence" value="ECO:0007669"/>
    <property type="project" value="TreeGrafter"/>
</dbReference>
<dbReference type="AlphaFoldDB" id="A0A1V2I982"/>
<dbReference type="Gene3D" id="3.40.50.720">
    <property type="entry name" value="NAD(P)-binding Rossmann-like Domain"/>
    <property type="match status" value="1"/>
</dbReference>
<dbReference type="SUPFAM" id="SSF51735">
    <property type="entry name" value="NAD(P)-binding Rossmann-fold domains"/>
    <property type="match status" value="1"/>
</dbReference>
<evidence type="ECO:0000313" key="4">
    <source>
        <dbReference type="Proteomes" id="UP000188929"/>
    </source>
</evidence>
<feature type="domain" description="NAD-dependent epimerase/dehydratase" evidence="2">
    <location>
        <begin position="4"/>
        <end position="69"/>
    </location>
</feature>
<dbReference type="InterPro" id="IPR036291">
    <property type="entry name" value="NAD(P)-bd_dom_sf"/>
</dbReference>